<keyword evidence="4" id="KW-1185">Reference proteome</keyword>
<organism evidence="3 4">
    <name type="scientific">Rhodofomes roseus</name>
    <dbReference type="NCBI Taxonomy" id="34475"/>
    <lineage>
        <taxon>Eukaryota</taxon>
        <taxon>Fungi</taxon>
        <taxon>Dikarya</taxon>
        <taxon>Basidiomycota</taxon>
        <taxon>Agaricomycotina</taxon>
        <taxon>Agaricomycetes</taxon>
        <taxon>Polyporales</taxon>
        <taxon>Rhodofomes</taxon>
    </lineage>
</organism>
<dbReference type="InterPro" id="IPR013144">
    <property type="entry name" value="CRA_dom"/>
</dbReference>
<dbReference type="GeneID" id="72002314"/>
<proteinExistence type="predicted"/>
<dbReference type="InterPro" id="IPR050618">
    <property type="entry name" value="Ubq-SigPath_Reg"/>
</dbReference>
<dbReference type="EMBL" id="JADCUA010000009">
    <property type="protein sequence ID" value="KAH9837024.1"/>
    <property type="molecule type" value="Genomic_DNA"/>
</dbReference>
<feature type="region of interest" description="Disordered" evidence="1">
    <location>
        <begin position="1"/>
        <end position="125"/>
    </location>
</feature>
<evidence type="ECO:0000259" key="2">
    <source>
        <dbReference type="PROSITE" id="PS50897"/>
    </source>
</evidence>
<evidence type="ECO:0000313" key="4">
    <source>
        <dbReference type="Proteomes" id="UP000814176"/>
    </source>
</evidence>
<dbReference type="Proteomes" id="UP000814176">
    <property type="component" value="Unassembled WGS sequence"/>
</dbReference>
<protein>
    <submittedName>
        <fullName evidence="3">CTLH/CRA C-terminal to lish motif domain-containing protein</fullName>
    </submittedName>
</protein>
<evidence type="ECO:0000256" key="1">
    <source>
        <dbReference type="SAM" id="MobiDB-lite"/>
    </source>
</evidence>
<dbReference type="Pfam" id="PF10607">
    <property type="entry name" value="CTLH"/>
    <property type="match status" value="1"/>
</dbReference>
<dbReference type="InterPro" id="IPR012459">
    <property type="entry name" value="Rrp15"/>
</dbReference>
<gene>
    <name evidence="3" type="ORF">C8Q71DRAFT_723384</name>
</gene>
<reference evidence="3 4" key="1">
    <citation type="journal article" date="2021" name="Environ. Microbiol.">
        <title>Gene family expansions and transcriptome signatures uncover fungal adaptations to wood decay.</title>
        <authorList>
            <person name="Hage H."/>
            <person name="Miyauchi S."/>
            <person name="Viragh M."/>
            <person name="Drula E."/>
            <person name="Min B."/>
            <person name="Chaduli D."/>
            <person name="Navarro D."/>
            <person name="Favel A."/>
            <person name="Norest M."/>
            <person name="Lesage-Meessen L."/>
            <person name="Balint B."/>
            <person name="Merenyi Z."/>
            <person name="de Eugenio L."/>
            <person name="Morin E."/>
            <person name="Martinez A.T."/>
            <person name="Baldrian P."/>
            <person name="Stursova M."/>
            <person name="Martinez M.J."/>
            <person name="Novotny C."/>
            <person name="Magnuson J.K."/>
            <person name="Spatafora J.W."/>
            <person name="Maurice S."/>
            <person name="Pangilinan J."/>
            <person name="Andreopoulos W."/>
            <person name="LaButti K."/>
            <person name="Hundley H."/>
            <person name="Na H."/>
            <person name="Kuo A."/>
            <person name="Barry K."/>
            <person name="Lipzen A."/>
            <person name="Henrissat B."/>
            <person name="Riley R."/>
            <person name="Ahrendt S."/>
            <person name="Nagy L.G."/>
            <person name="Grigoriev I.V."/>
            <person name="Martin F."/>
            <person name="Rosso M.N."/>
        </authorList>
    </citation>
    <scope>NUCLEOTIDE SEQUENCE [LARGE SCALE GENOMIC DNA]</scope>
    <source>
        <strain evidence="3 4">CIRM-BRFM 1785</strain>
    </source>
</reference>
<dbReference type="SMART" id="SM00667">
    <property type="entry name" value="LisH"/>
    <property type="match status" value="1"/>
</dbReference>
<dbReference type="PROSITE" id="PS50896">
    <property type="entry name" value="LISH"/>
    <property type="match status" value="1"/>
</dbReference>
<dbReference type="InterPro" id="IPR006594">
    <property type="entry name" value="LisH"/>
</dbReference>
<dbReference type="SMART" id="SM00668">
    <property type="entry name" value="CTLH"/>
    <property type="match status" value="1"/>
</dbReference>
<comment type="caution">
    <text evidence="3">The sequence shown here is derived from an EMBL/GenBank/DDBJ whole genome shotgun (WGS) entry which is preliminary data.</text>
</comment>
<feature type="compositionally biased region" description="Basic residues" evidence="1">
    <location>
        <begin position="71"/>
        <end position="84"/>
    </location>
</feature>
<feature type="compositionally biased region" description="Polar residues" evidence="1">
    <location>
        <begin position="94"/>
        <end position="103"/>
    </location>
</feature>
<dbReference type="PROSITE" id="PS50897">
    <property type="entry name" value="CTLH"/>
    <property type="match status" value="1"/>
</dbReference>
<feature type="domain" description="CTLH" evidence="2">
    <location>
        <begin position="336"/>
        <end position="393"/>
    </location>
</feature>
<feature type="compositionally biased region" description="Low complexity" evidence="1">
    <location>
        <begin position="1"/>
        <end position="13"/>
    </location>
</feature>
<dbReference type="RefSeq" id="XP_047779193.1">
    <property type="nucleotide sequence ID" value="XM_047921582.1"/>
</dbReference>
<dbReference type="SMART" id="SM00757">
    <property type="entry name" value="CRA"/>
    <property type="match status" value="1"/>
</dbReference>
<name>A0ABQ8KGP1_9APHY</name>
<dbReference type="Pfam" id="PF07890">
    <property type="entry name" value="Rrp15p"/>
    <property type="match status" value="1"/>
</dbReference>
<dbReference type="Pfam" id="PF08513">
    <property type="entry name" value="LisH"/>
    <property type="match status" value="1"/>
</dbReference>
<dbReference type="InterPro" id="IPR024964">
    <property type="entry name" value="CTLH/CRA"/>
</dbReference>
<dbReference type="InterPro" id="IPR006595">
    <property type="entry name" value="CTLH_C"/>
</dbReference>
<sequence length="502" mass="55419">MGKKPATAAAAPPTKRRKLTPRPEEEFSDAEESQHSGDANDTLHEADSEDEGSGSDAGSSPDTEDEIAGAKRTKSKKTLKRKRRATDATRFGATLQTLLSTDAPSALPLSLKPSVARKRKDEKLETKGKKVLEVERKEKEEKGHIRDVIGGWGGEGERALRKVAQRGVVKLFNAIQQSQAASSVAAEEVKAHRGSGKPTLPAPVLDVLDKKKTPKKGKQKDNVIGRAKELCRVVDLCDYARNEGTTARRRQNVLAHEPALNALFPHKSLLPLLAVLPMPSQTIFQEEWERRLHDVKVSKRDLNRLVMDYLVIEGYKTAAEQFSREAGLDSPVDFESIESRTNIREALQRGDVSDAITRVNDLNPELLDTNPALYFRLQQQKLIEYIKQGHTAEALRFAQEELAPRGEESPEFLSELERTMALLAFESSPSAPPAISELLSPAQRMKTASEVNSAILESLSQGKEAKLVGLLRLLCWGENMLGEHAEFPKLDLGEGTFQYGGK</sequence>
<dbReference type="PANTHER" id="PTHR12864">
    <property type="entry name" value="RAN BINDING PROTEIN 9-RELATED"/>
    <property type="match status" value="1"/>
</dbReference>
<accession>A0ABQ8KGP1</accession>
<evidence type="ECO:0000313" key="3">
    <source>
        <dbReference type="EMBL" id="KAH9837024.1"/>
    </source>
</evidence>